<dbReference type="InterPro" id="IPR006207">
    <property type="entry name" value="Cys_knot_C"/>
</dbReference>
<evidence type="ECO:0000256" key="13">
    <source>
        <dbReference type="SAM" id="MobiDB-lite"/>
    </source>
</evidence>
<comment type="similarity">
    <text evidence="3">Belongs to the sclerostin family.</text>
</comment>
<evidence type="ECO:0000256" key="8">
    <source>
        <dbReference type="ARBA" id="ARBA00022687"/>
    </source>
</evidence>
<gene>
    <name evidence="15" type="primary">SOST</name>
</gene>
<dbReference type="Ensembl" id="ENSAPLT00000019835.1">
    <property type="protein sequence ID" value="ENSAPLP00000031454.1"/>
    <property type="gene ID" value="ENSAPLG00000025210.1"/>
</dbReference>
<feature type="domain" description="CTCK" evidence="14">
    <location>
        <begin position="144"/>
        <end position="235"/>
    </location>
</feature>
<evidence type="ECO:0000256" key="10">
    <source>
        <dbReference type="ARBA" id="ARBA00023157"/>
    </source>
</evidence>
<feature type="compositionally biased region" description="Basic residues" evidence="13">
    <location>
        <begin position="253"/>
        <end position="265"/>
    </location>
</feature>
<dbReference type="GO" id="GO:0001503">
    <property type="term" value="P:ossification"/>
    <property type="evidence" value="ECO:0007669"/>
    <property type="project" value="TreeGrafter"/>
</dbReference>
<feature type="region of interest" description="Disordered" evidence="13">
    <location>
        <begin position="243"/>
        <end position="277"/>
    </location>
</feature>
<dbReference type="GO" id="GO:0008138">
    <property type="term" value="F:protein tyrosine/serine/threonine phosphatase activity"/>
    <property type="evidence" value="ECO:0007669"/>
    <property type="project" value="InterPro"/>
</dbReference>
<evidence type="ECO:0000313" key="16">
    <source>
        <dbReference type="Proteomes" id="UP000016666"/>
    </source>
</evidence>
<comment type="caution">
    <text evidence="12">Lacks conserved residue(s) required for the propagation of feature annotation.</text>
</comment>
<evidence type="ECO:0000256" key="12">
    <source>
        <dbReference type="PROSITE-ProRule" id="PRU00039"/>
    </source>
</evidence>
<keyword evidence="16" id="KW-1185">Reference proteome</keyword>
<evidence type="ECO:0000256" key="3">
    <source>
        <dbReference type="ARBA" id="ARBA00007850"/>
    </source>
</evidence>
<evidence type="ECO:0000256" key="1">
    <source>
        <dbReference type="ARBA" id="ARBA00002193"/>
    </source>
</evidence>
<keyword evidence="10" id="KW-1015">Disulfide bond</keyword>
<dbReference type="GeneTree" id="ENSGT00390000014900"/>
<sequence length="277" mass="31636">MSDYEISVEELNDLLANGSGCYSLPSAHSNEVVPRIHVGNACVRKSAINQKKSFTENVVASRFIAKNITKLQRLGITHVLNAAEGKSFMHVNTNAEFYEGTGIRYHGIKANDTQEFNLSRYFEEAADFIEKALSQKDDASDFSCREMRTTRYLTEGPCRSIKPVKELVCSGQCVPSHLLPNSIGRGKWWRQNALDYRCIPAHTRTQRIQMACPEEETRTYKFRAVTACKCKRYTRFHNQSELKDFGKETARPQKNKKPRLSRARSSKSNQHELENAY</sequence>
<dbReference type="InterPro" id="IPR029034">
    <property type="entry name" value="Cystine-knot_cytokine"/>
</dbReference>
<dbReference type="PANTHER" id="PTHR14903">
    <property type="entry name" value="SCLEROSTIN-RELATED"/>
    <property type="match status" value="1"/>
</dbReference>
<accession>A0A493U074</accession>
<evidence type="ECO:0000256" key="7">
    <source>
        <dbReference type="ARBA" id="ARBA00022674"/>
    </source>
</evidence>
<dbReference type="SUPFAM" id="SSF52799">
    <property type="entry name" value="(Phosphotyrosine protein) phosphatases II"/>
    <property type="match status" value="1"/>
</dbReference>
<dbReference type="Gene3D" id="3.90.190.10">
    <property type="entry name" value="Protein tyrosine phosphatase superfamily"/>
    <property type="match status" value="1"/>
</dbReference>
<reference evidence="15" key="3">
    <citation type="submission" date="2025-09" db="UniProtKB">
        <authorList>
            <consortium name="Ensembl"/>
        </authorList>
    </citation>
    <scope>IDENTIFICATION</scope>
</reference>
<dbReference type="GO" id="GO:0008201">
    <property type="term" value="F:heparin binding"/>
    <property type="evidence" value="ECO:0007669"/>
    <property type="project" value="UniProtKB-KW"/>
</dbReference>
<dbReference type="InterPro" id="IPR029021">
    <property type="entry name" value="Prot-tyrosine_phosphatase-like"/>
</dbReference>
<dbReference type="Gene3D" id="2.10.90.10">
    <property type="entry name" value="Cystine-knot cytokines"/>
    <property type="match status" value="1"/>
</dbReference>
<reference evidence="15 16" key="1">
    <citation type="submission" date="2017-10" db="EMBL/GenBank/DDBJ databases">
        <title>A new Pekin duck reference genome.</title>
        <authorList>
            <person name="Hou Z.-C."/>
            <person name="Zhou Z.-K."/>
            <person name="Zhu F."/>
            <person name="Hou S.-S."/>
        </authorList>
    </citation>
    <scope>NUCLEOTIDE SEQUENCE [LARGE SCALE GENOMIC DNA]</scope>
</reference>
<name>A0A493U074_ANAPP</name>
<dbReference type="PANTHER" id="PTHR14903:SF4">
    <property type="entry name" value="SCLEROSTIN"/>
    <property type="match status" value="1"/>
</dbReference>
<keyword evidence="9" id="KW-0732">Signal</keyword>
<comment type="function">
    <text evidence="1">Negative regulator of bone growth that acts through inhibition of Wnt signaling and bone formation.</text>
</comment>
<dbReference type="GO" id="GO:0005615">
    <property type="term" value="C:extracellular space"/>
    <property type="evidence" value="ECO:0007669"/>
    <property type="project" value="InterPro"/>
</dbReference>
<dbReference type="PRINTS" id="PR01909">
    <property type="entry name" value="ADSPHPHTASEA"/>
</dbReference>
<evidence type="ECO:0000256" key="4">
    <source>
        <dbReference type="ARBA" id="ARBA00011121"/>
    </source>
</evidence>
<dbReference type="Pfam" id="PF05463">
    <property type="entry name" value="Sclerostin"/>
    <property type="match status" value="1"/>
</dbReference>
<dbReference type="InterPro" id="IPR020405">
    <property type="entry name" value="Atypical_DUSP_subfamA"/>
</dbReference>
<dbReference type="GO" id="GO:0036122">
    <property type="term" value="F:BMP binding"/>
    <property type="evidence" value="ECO:0007669"/>
    <property type="project" value="TreeGrafter"/>
</dbReference>
<dbReference type="InterPro" id="IPR008835">
    <property type="entry name" value="Sclerostin/SOSTDC1"/>
</dbReference>
<keyword evidence="7" id="KW-0358">Heparin-binding</keyword>
<proteinExistence type="inferred from homology"/>
<organism evidence="15 16">
    <name type="scientific">Anas platyrhynchos platyrhynchos</name>
    <name type="common">Northern mallard</name>
    <dbReference type="NCBI Taxonomy" id="8840"/>
    <lineage>
        <taxon>Eukaryota</taxon>
        <taxon>Metazoa</taxon>
        <taxon>Chordata</taxon>
        <taxon>Craniata</taxon>
        <taxon>Vertebrata</taxon>
        <taxon>Euteleostomi</taxon>
        <taxon>Archelosauria</taxon>
        <taxon>Archosauria</taxon>
        <taxon>Dinosauria</taxon>
        <taxon>Saurischia</taxon>
        <taxon>Theropoda</taxon>
        <taxon>Coelurosauria</taxon>
        <taxon>Aves</taxon>
        <taxon>Neognathae</taxon>
        <taxon>Galloanserae</taxon>
        <taxon>Anseriformes</taxon>
        <taxon>Anatidae</taxon>
        <taxon>Anatinae</taxon>
        <taxon>Anas</taxon>
    </lineage>
</organism>
<evidence type="ECO:0000256" key="5">
    <source>
        <dbReference type="ARBA" id="ARBA00018019"/>
    </source>
</evidence>
<keyword evidence="11" id="KW-0325">Glycoprotein</keyword>
<dbReference type="AlphaFoldDB" id="A0A493U074"/>
<protein>
    <recommendedName>
        <fullName evidence="5">Sclerostin</fullName>
    </recommendedName>
</protein>
<dbReference type="GO" id="GO:0016055">
    <property type="term" value="P:Wnt signaling pathway"/>
    <property type="evidence" value="ECO:0007669"/>
    <property type="project" value="UniProtKB-KW"/>
</dbReference>
<dbReference type="GO" id="GO:0030514">
    <property type="term" value="P:negative regulation of BMP signaling pathway"/>
    <property type="evidence" value="ECO:0007669"/>
    <property type="project" value="TreeGrafter"/>
</dbReference>
<evidence type="ECO:0000256" key="9">
    <source>
        <dbReference type="ARBA" id="ARBA00022729"/>
    </source>
</evidence>
<dbReference type="GO" id="GO:0030178">
    <property type="term" value="P:negative regulation of Wnt signaling pathway"/>
    <property type="evidence" value="ECO:0007669"/>
    <property type="project" value="TreeGrafter"/>
</dbReference>
<evidence type="ECO:0000259" key="14">
    <source>
        <dbReference type="PROSITE" id="PS01225"/>
    </source>
</evidence>
<reference evidence="15" key="2">
    <citation type="submission" date="2025-08" db="UniProtKB">
        <authorList>
            <consortium name="Ensembl"/>
        </authorList>
    </citation>
    <scope>IDENTIFICATION</scope>
</reference>
<comment type="subcellular location">
    <subcellularLocation>
        <location evidence="2">Secreted</location>
    </subcellularLocation>
</comment>
<dbReference type="PROSITE" id="PS01225">
    <property type="entry name" value="CTCK_2"/>
    <property type="match status" value="1"/>
</dbReference>
<evidence type="ECO:0000256" key="2">
    <source>
        <dbReference type="ARBA" id="ARBA00004613"/>
    </source>
</evidence>
<keyword evidence="8" id="KW-0879">Wnt signaling pathway</keyword>
<evidence type="ECO:0000256" key="11">
    <source>
        <dbReference type="ARBA" id="ARBA00023180"/>
    </source>
</evidence>
<comment type="subunit">
    <text evidence="4">Interacts with LRP4 (via the extracellular domain); the interaction facilitates the inhibition of Wnt signaling. Interacts with LRP5 (via the first two YWTD-EGF repeat domains); the interaction inhibits Wnt-mediated signaling. Interacts with LRP6.</text>
</comment>
<evidence type="ECO:0000256" key="6">
    <source>
        <dbReference type="ARBA" id="ARBA00022525"/>
    </source>
</evidence>
<evidence type="ECO:0000313" key="15">
    <source>
        <dbReference type="Ensembl" id="ENSAPLP00000031454.1"/>
    </source>
</evidence>
<dbReference type="Proteomes" id="UP000016666">
    <property type="component" value="Chromosome 28"/>
</dbReference>
<keyword evidence="6" id="KW-0964">Secreted</keyword>